<dbReference type="GeneID" id="10153944"/>
<gene>
    <name evidence="2" type="ordered locus">Desmu_1228</name>
</gene>
<dbReference type="SUPFAM" id="SSF82704">
    <property type="entry name" value="AlbA-like"/>
    <property type="match status" value="1"/>
</dbReference>
<sequence length="87" mass="9805">MSSERVLNVGRKSLDDYIVEVILMFQEGSERVVLKGVGPYISRAVDLYNALVSRMGDSVELVKVGIGSERIKGRMKPFIAIEIRKKY</sequence>
<feature type="domain" description="DNA/RNA-binding protein Alba-like" evidence="1">
    <location>
        <begin position="7"/>
        <end position="67"/>
    </location>
</feature>
<proteinExistence type="predicted"/>
<dbReference type="GO" id="GO:0003676">
    <property type="term" value="F:nucleic acid binding"/>
    <property type="evidence" value="ECO:0007669"/>
    <property type="project" value="InterPro"/>
</dbReference>
<accession>E8R759</accession>
<evidence type="ECO:0000259" key="1">
    <source>
        <dbReference type="Pfam" id="PF01918"/>
    </source>
</evidence>
<dbReference type="AlphaFoldDB" id="E8R759"/>
<dbReference type="HOGENOM" id="CLU_110989_2_1_2"/>
<evidence type="ECO:0000313" key="3">
    <source>
        <dbReference type="Proteomes" id="UP000001068"/>
    </source>
</evidence>
<reference evidence="2 3" key="2">
    <citation type="journal article" date="2011" name="Stand. Genomic Sci.">
        <title>Complete genome sequence of Desulfurococcus mucosus type strain (O7/1).</title>
        <authorList>
            <person name="Wirth R."/>
            <person name="Chertkov O."/>
            <person name="Held B."/>
            <person name="Lapidus A."/>
            <person name="Nolan M."/>
            <person name="Lucas S."/>
            <person name="Hammon N."/>
            <person name="Deshpande S."/>
            <person name="Cheng J.F."/>
            <person name="Tapia R."/>
            <person name="Han C."/>
            <person name="Goodwin L."/>
            <person name="Pitluck S."/>
            <person name="Liolios K."/>
            <person name="Ioanna P."/>
            <person name="Ivanova N."/>
            <person name="Mavromatis K."/>
            <person name="Mikhailova N."/>
            <person name="Pati A."/>
            <person name="Chen A."/>
            <person name="Palaniappan K."/>
            <person name="Land M."/>
            <person name="Hauser L."/>
            <person name="Chang Y.J."/>
            <person name="Jeffries C.D."/>
            <person name="Bilek Y."/>
            <person name="Hader T."/>
            <person name="Rohde M."/>
            <person name="Spring S."/>
            <person name="Sikorski J."/>
            <person name="Goker M."/>
            <person name="Woyke T."/>
            <person name="Bristow J."/>
            <person name="Eisen J.A."/>
            <person name="Markowitz V."/>
            <person name="Hugenholtz P."/>
            <person name="Kyrpides N.C."/>
            <person name="Klenk H.P."/>
        </authorList>
    </citation>
    <scope>NUCLEOTIDE SEQUENCE [LARGE SCALE GENOMIC DNA]</scope>
    <source>
        <strain evidence="3">ATCC 35584 / DSM 2162 / JCM 9187 / O7/1</strain>
    </source>
</reference>
<dbReference type="EMBL" id="CP002363">
    <property type="protein sequence ID" value="ADV65524.1"/>
    <property type="molecule type" value="Genomic_DNA"/>
</dbReference>
<dbReference type="RefSeq" id="WP_013562746.1">
    <property type="nucleotide sequence ID" value="NC_014961.1"/>
</dbReference>
<name>E8R759_DESM0</name>
<dbReference type="KEGG" id="dmu:Desmu_1228"/>
<dbReference type="Proteomes" id="UP000001068">
    <property type="component" value="Chromosome"/>
</dbReference>
<evidence type="ECO:0000313" key="2">
    <source>
        <dbReference type="EMBL" id="ADV65524.1"/>
    </source>
</evidence>
<protein>
    <submittedName>
        <fullName evidence="2">Nucleoid protein Alba</fullName>
    </submittedName>
</protein>
<dbReference type="Gene3D" id="3.30.110.20">
    <property type="entry name" value="Alba-like domain"/>
    <property type="match status" value="1"/>
</dbReference>
<dbReference type="eggNOG" id="arCOG01753">
    <property type="taxonomic scope" value="Archaea"/>
</dbReference>
<dbReference type="InterPro" id="IPR036882">
    <property type="entry name" value="Alba-like_dom_sf"/>
</dbReference>
<organism evidence="2 3">
    <name type="scientific">Desulfurococcus mucosus (strain ATCC 35584 / DSM 2162 / JCM 9187 / O7/1)</name>
    <dbReference type="NCBI Taxonomy" id="765177"/>
    <lineage>
        <taxon>Archaea</taxon>
        <taxon>Thermoproteota</taxon>
        <taxon>Thermoprotei</taxon>
        <taxon>Desulfurococcales</taxon>
        <taxon>Desulfurococcaceae</taxon>
        <taxon>Desulfurococcus</taxon>
    </lineage>
</organism>
<reference evidence="3" key="1">
    <citation type="submission" date="2010-11" db="EMBL/GenBank/DDBJ databases">
        <title>The complete genome of Desulfurococcus mucosus DSM 2162.</title>
        <authorList>
            <consortium name="US DOE Joint Genome Institute (JGI-PGF)"/>
            <person name="Lucas S."/>
            <person name="Copeland A."/>
            <person name="Lapidus A."/>
            <person name="Bruce D."/>
            <person name="Goodwin L."/>
            <person name="Pitluck S."/>
            <person name="Kyrpides N."/>
            <person name="Mavromatis K."/>
            <person name="Pagani I."/>
            <person name="Ivanova N."/>
            <person name="Ovchinnikova G."/>
            <person name="Chertkov O."/>
            <person name="Held B."/>
            <person name="Brettin T."/>
            <person name="Detter J.C."/>
            <person name="Tapia R."/>
            <person name="Han C."/>
            <person name="Land M."/>
            <person name="Hauser L."/>
            <person name="Markowitz V."/>
            <person name="Cheng J.-F."/>
            <person name="Hugenholtz P."/>
            <person name="Woyke T."/>
            <person name="Wu D."/>
            <person name="Wirth R."/>
            <person name="Bilek Y."/>
            <person name="Hader T."/>
            <person name="Klenk H.-P."/>
            <person name="Eisen J.A."/>
        </authorList>
    </citation>
    <scope>NUCLEOTIDE SEQUENCE [LARGE SCALE GENOMIC DNA]</scope>
    <source>
        <strain evidence="3">ATCC 35584 / DSM 2162 / JCM 9187 / O7/1</strain>
    </source>
</reference>
<dbReference type="InterPro" id="IPR002775">
    <property type="entry name" value="DNA/RNA-bd_Alba-like"/>
</dbReference>
<dbReference type="Pfam" id="PF01918">
    <property type="entry name" value="Alba"/>
    <property type="match status" value="1"/>
</dbReference>
<keyword evidence="3" id="KW-1185">Reference proteome</keyword>